<evidence type="ECO:0000313" key="5">
    <source>
        <dbReference type="Proteomes" id="UP000054324"/>
    </source>
</evidence>
<dbReference type="Proteomes" id="UP000054324">
    <property type="component" value="Unassembled WGS sequence"/>
</dbReference>
<dbReference type="GO" id="GO:0031267">
    <property type="term" value="F:small GTPase binding"/>
    <property type="evidence" value="ECO:0007669"/>
    <property type="project" value="TreeGrafter"/>
</dbReference>
<dbReference type="EMBL" id="KL596674">
    <property type="protein sequence ID" value="KER29647.1"/>
    <property type="molecule type" value="Genomic_DNA"/>
</dbReference>
<feature type="domain" description="DH" evidence="3">
    <location>
        <begin position="63"/>
        <end position="305"/>
    </location>
</feature>
<dbReference type="OrthoDB" id="1594986at2759"/>
<dbReference type="KEGG" id="ovi:T265_03758"/>
<dbReference type="SUPFAM" id="SSF48065">
    <property type="entry name" value="DBL homology domain (DH-domain)"/>
    <property type="match status" value="1"/>
</dbReference>
<feature type="region of interest" description="Disordered" evidence="2">
    <location>
        <begin position="1059"/>
        <end position="1133"/>
    </location>
</feature>
<dbReference type="GO" id="GO:0005085">
    <property type="term" value="F:guanyl-nucleotide exchange factor activity"/>
    <property type="evidence" value="ECO:0007669"/>
    <property type="project" value="InterPro"/>
</dbReference>
<reference evidence="4 5" key="1">
    <citation type="submission" date="2013-11" db="EMBL/GenBank/DDBJ databases">
        <title>Opisthorchis viverrini - life in the bile duct.</title>
        <authorList>
            <person name="Young N.D."/>
            <person name="Nagarajan N."/>
            <person name="Lin S.J."/>
            <person name="Korhonen P.K."/>
            <person name="Jex A.R."/>
            <person name="Hall R.S."/>
            <person name="Safavi-Hemami H."/>
            <person name="Kaewkong W."/>
            <person name="Bertrand D."/>
            <person name="Gao S."/>
            <person name="Seet Q."/>
            <person name="Wongkham S."/>
            <person name="Teh B.T."/>
            <person name="Wongkham C."/>
            <person name="Intapan P.M."/>
            <person name="Maleewong W."/>
            <person name="Yang X."/>
            <person name="Hu M."/>
            <person name="Wang Z."/>
            <person name="Hofmann A."/>
            <person name="Sternberg P.W."/>
            <person name="Tan P."/>
            <person name="Wang J."/>
            <person name="Gasser R.B."/>
        </authorList>
    </citation>
    <scope>NUCLEOTIDE SEQUENCE [LARGE SCALE GENOMIC DNA]</scope>
</reference>
<feature type="compositionally biased region" description="Polar residues" evidence="2">
    <location>
        <begin position="520"/>
        <end position="529"/>
    </location>
</feature>
<dbReference type="InterPro" id="IPR000219">
    <property type="entry name" value="DH_dom"/>
</dbReference>
<protein>
    <recommendedName>
        <fullName evidence="3">DH domain-containing protein</fullName>
    </recommendedName>
</protein>
<feature type="region of interest" description="Disordered" evidence="2">
    <location>
        <begin position="482"/>
        <end position="530"/>
    </location>
</feature>
<keyword evidence="1" id="KW-0597">Phosphoprotein</keyword>
<dbReference type="InterPro" id="IPR035899">
    <property type="entry name" value="DBL_dom_sf"/>
</dbReference>
<dbReference type="AlphaFoldDB" id="A0A074ZUZ5"/>
<evidence type="ECO:0000259" key="3">
    <source>
        <dbReference type="PROSITE" id="PS50010"/>
    </source>
</evidence>
<keyword evidence="5" id="KW-1185">Reference proteome</keyword>
<dbReference type="CTD" id="20317945"/>
<feature type="region of interest" description="Disordered" evidence="2">
    <location>
        <begin position="732"/>
        <end position="770"/>
    </location>
</feature>
<feature type="compositionally biased region" description="Low complexity" evidence="2">
    <location>
        <begin position="790"/>
        <end position="802"/>
    </location>
</feature>
<feature type="compositionally biased region" description="Basic and acidic residues" evidence="2">
    <location>
        <begin position="482"/>
        <end position="495"/>
    </location>
</feature>
<dbReference type="CDD" id="cd13243">
    <property type="entry name" value="PH_PLEKHG1_G2_G3"/>
    <property type="match status" value="1"/>
</dbReference>
<evidence type="ECO:0000256" key="1">
    <source>
        <dbReference type="ARBA" id="ARBA00022553"/>
    </source>
</evidence>
<sequence>MTAIHANEVKPWPPVEVKLPLSSVRMQSHVVRFNESSKARASSEENVTQIPDAPVTPDLSSRRLRCSVVELIETEDSYVQHLRDLEQGYLNNLRKIPELDADQVETIFGRIPGLRQFHQMLAANLHKHATNMVELARTFINLENQFSALYVSFCTSYSRFVQLIQGHSVNTNRFHQIAPSSCGFSLTKSWALQILHHAERNQTVLWNHLTQCQQSLGHKLPVSTYLLKPVQRILQYRMILQACSKYSFTMLNFLPDDDIQTTVDPLVSGKMTSTGEVRRALQDAVPLFLEAAEKMEKVGNHINEKKRSDDIIQHLRKIHLEADQWGELVLMDRFRVASKKDWRLVLLFHSAIVLCKYSQPVTSRRPDQLKDGIADHESTGNNSLGWMLSSVHGITEVPVEIRQIFTCTNLMLIECIPKDPLAFHILPFGSPKAQRTLRAVNISVKELWCMEIKRLILENYDAAIPDKVKYILLNTITKHDPEGTSDIATDRKNSENKTSPKLSHPEPATSQSYPDGLSAKVSTTHTRNTADFAKVPQSKKSVRNMVFLPADLLPDDQSLSTQTELGDIAPQTVNTKPPSVEDCSSVLEYVAFGGSQLPEQTGDFRCIAVEVNEERFLRDADGNECERGSSFAPSSSNGVVPTDIPDRFTPPNSIRLSEKQRGVNSRPQGPDETFLYINYPGIIRHDPVSFDRTYDRYIAKARANLFLSVVDMDEIFRPLLEVFDPGSPPSVLFSTRSSSHHPPSVPTHKDKEDPAINSQGKGRTLSSGGCSLQVVSRKPVVADDPVTDCSSPSGPNSGASSPRHVVSQIGFLHSKNQSREDETDNFDQTIKRNTLGRNGIPRTSPEPNPKHQTPRKDYLPNEYIGRNFVHPRSSSLAPVSDSGPDPCEQINRSVSNFRFRTGPPSRWRLVDSHSNSVSSLSSFGSTRHGTMHSTGAANQMVTSSSSNNRNGRSMPNGREYALKSTSFNTFSGNKPLRHGRLESSREPVCNTGSPVNPSGSPKLTRLGRKKSKAPSPPLSGAPLAQEDEAFFDYPSMESRTIRTTPHSERQRLHRVTLPGLGDFQSSHGTPDDGSLVSQRPPVKPPRKAVVLSNTTHHFVSPNRSYESPRRNYQTTSSETNNIIRHKNVPSPGR</sequence>
<dbReference type="PANTHER" id="PTHR45924:SF2">
    <property type="entry name" value="FI17866P1"/>
    <property type="match status" value="1"/>
</dbReference>
<organism evidence="4 5">
    <name type="scientific">Opisthorchis viverrini</name>
    <name type="common">Southeast Asian liver fluke</name>
    <dbReference type="NCBI Taxonomy" id="6198"/>
    <lineage>
        <taxon>Eukaryota</taxon>
        <taxon>Metazoa</taxon>
        <taxon>Spiralia</taxon>
        <taxon>Lophotrochozoa</taxon>
        <taxon>Platyhelminthes</taxon>
        <taxon>Trematoda</taxon>
        <taxon>Digenea</taxon>
        <taxon>Opisthorchiida</taxon>
        <taxon>Opisthorchiata</taxon>
        <taxon>Opisthorchiidae</taxon>
        <taxon>Opisthorchis</taxon>
    </lineage>
</organism>
<feature type="compositionally biased region" description="Polar residues" evidence="2">
    <location>
        <begin position="756"/>
        <end position="770"/>
    </location>
</feature>
<dbReference type="Pfam" id="PF00621">
    <property type="entry name" value="RhoGEF"/>
    <property type="match status" value="1"/>
</dbReference>
<gene>
    <name evidence="4" type="ORF">T265_03758</name>
</gene>
<accession>A0A074ZUZ5</accession>
<feature type="compositionally biased region" description="Polar residues" evidence="2">
    <location>
        <begin position="826"/>
        <end position="836"/>
    </location>
</feature>
<feature type="region of interest" description="Disordered" evidence="2">
    <location>
        <begin position="35"/>
        <end position="54"/>
    </location>
</feature>
<feature type="compositionally biased region" description="Polar residues" evidence="2">
    <location>
        <begin position="1091"/>
        <end position="1122"/>
    </location>
</feature>
<dbReference type="Gene3D" id="1.20.900.10">
    <property type="entry name" value="Dbl homology (DH) domain"/>
    <property type="match status" value="1"/>
</dbReference>
<dbReference type="RefSeq" id="XP_009166575.1">
    <property type="nucleotide sequence ID" value="XM_009168311.1"/>
</dbReference>
<name>A0A074ZUZ5_OPIVI</name>
<dbReference type="InterPro" id="IPR043324">
    <property type="entry name" value="PH_PLEKHG1_G2_G3"/>
</dbReference>
<dbReference type="GeneID" id="20317945"/>
<feature type="compositionally biased region" description="Polar residues" evidence="2">
    <location>
        <begin position="990"/>
        <end position="1001"/>
    </location>
</feature>
<evidence type="ECO:0000256" key="2">
    <source>
        <dbReference type="SAM" id="MobiDB-lite"/>
    </source>
</evidence>
<dbReference type="SMART" id="SM00325">
    <property type="entry name" value="RhoGEF"/>
    <property type="match status" value="1"/>
</dbReference>
<feature type="region of interest" description="Disordered" evidence="2">
    <location>
        <begin position="967"/>
        <end position="1023"/>
    </location>
</feature>
<dbReference type="STRING" id="6198.A0A074ZUZ5"/>
<dbReference type="PROSITE" id="PS50010">
    <property type="entry name" value="DH_2"/>
    <property type="match status" value="1"/>
</dbReference>
<dbReference type="PANTHER" id="PTHR45924">
    <property type="entry name" value="FI17866P1"/>
    <property type="match status" value="1"/>
</dbReference>
<dbReference type="InterPro" id="IPR011993">
    <property type="entry name" value="PH-like_dom_sf"/>
</dbReference>
<feature type="region of interest" description="Disordered" evidence="2">
    <location>
        <begin position="625"/>
        <end position="670"/>
    </location>
</feature>
<proteinExistence type="predicted"/>
<evidence type="ECO:0000313" key="4">
    <source>
        <dbReference type="EMBL" id="KER29647.1"/>
    </source>
</evidence>
<dbReference type="Gene3D" id="2.30.29.30">
    <property type="entry name" value="Pleckstrin-homology domain (PH domain)/Phosphotyrosine-binding domain (PTB)"/>
    <property type="match status" value="1"/>
</dbReference>
<feature type="region of interest" description="Disordered" evidence="2">
    <location>
        <begin position="783"/>
        <end position="856"/>
    </location>
</feature>